<dbReference type="PANTHER" id="PTHR23239:SF347">
    <property type="entry name" value="KERATIN 93-RELATED"/>
    <property type="match status" value="1"/>
</dbReference>
<dbReference type="FunFam" id="1.20.5.500:FF:000001">
    <property type="entry name" value="Type II keratin 23"/>
    <property type="match status" value="1"/>
</dbReference>
<dbReference type="FunFam" id="1.20.5.170:FF:000002">
    <property type="entry name" value="Type I keratin KA11"/>
    <property type="match status" value="1"/>
</dbReference>
<dbReference type="AlphaFoldDB" id="A0AAR2JTY6"/>
<keyword evidence="1" id="KW-0416">Keratin</keyword>
<evidence type="ECO:0000256" key="3">
    <source>
        <dbReference type="ARBA" id="ARBA00023054"/>
    </source>
</evidence>
<dbReference type="Pfam" id="PF00038">
    <property type="entry name" value="Filament"/>
    <property type="match status" value="1"/>
</dbReference>
<dbReference type="Gene3D" id="1.20.5.1160">
    <property type="entry name" value="Vasodilator-stimulated phosphoprotein"/>
    <property type="match status" value="1"/>
</dbReference>
<evidence type="ECO:0000256" key="4">
    <source>
        <dbReference type="RuleBase" id="RU000685"/>
    </source>
</evidence>
<organism evidence="8 9">
    <name type="scientific">Pygocentrus nattereri</name>
    <name type="common">Red-bellied piranha</name>
    <dbReference type="NCBI Taxonomy" id="42514"/>
    <lineage>
        <taxon>Eukaryota</taxon>
        <taxon>Metazoa</taxon>
        <taxon>Chordata</taxon>
        <taxon>Craniata</taxon>
        <taxon>Vertebrata</taxon>
        <taxon>Euteleostomi</taxon>
        <taxon>Actinopterygii</taxon>
        <taxon>Neopterygii</taxon>
        <taxon>Teleostei</taxon>
        <taxon>Ostariophysi</taxon>
        <taxon>Characiformes</taxon>
        <taxon>Characoidei</taxon>
        <taxon>Pygocentrus</taxon>
    </lineage>
</organism>
<reference evidence="8" key="2">
    <citation type="submission" date="2025-08" db="UniProtKB">
        <authorList>
            <consortium name="Ensembl"/>
        </authorList>
    </citation>
    <scope>IDENTIFICATION</scope>
</reference>
<evidence type="ECO:0000256" key="2">
    <source>
        <dbReference type="ARBA" id="ARBA00022754"/>
    </source>
</evidence>
<sequence>MSSFSSRSFASSSGSSFRGSSLGGAPRLSVSGGGSGIRSRVGARAPSMHGGSGGSGVRISTVSVSGGLGAGFGIGASGAGYGFGAGGGGGGGFGFGGGFGGGDLDLHVGANEKATMQNLNDRLASYLQKVHSLEKANAELELKIRQFLENKVSPSARDYSAFEAIIKDLQDKIQDATRVNGGIYLSIDNAKLAADDFRTKYENELAMRQSVEADIAGLKKLLDELTLARSDLEMQIEGLKEELIFLKKNHEEELAALRSQLTGTVNVEVDAAPQQDLKKVLDEIRAQYETITEKHRRDQEAWFNDKSAALTKEVAISTETIQTTKTEITDLRRTLQGLEIELQSQLSMKAALENTLAETEARFSAMLAGYQNQINMLEAELAQVRASIEQQGRDYTLLLDIKSRLEQEIATYRSLLEKEESRTPGQGGSTVTTTTTTVRSVN</sequence>
<accession>A0AAR2JTY6</accession>
<dbReference type="Gene3D" id="1.20.5.500">
    <property type="entry name" value="Single helix bin"/>
    <property type="match status" value="1"/>
</dbReference>
<name>A0AAR2JTY6_PYGNA</name>
<evidence type="ECO:0000259" key="7">
    <source>
        <dbReference type="PROSITE" id="PS51842"/>
    </source>
</evidence>
<feature type="coiled-coil region" evidence="5">
    <location>
        <begin position="116"/>
        <end position="179"/>
    </location>
</feature>
<dbReference type="PANTHER" id="PTHR23239">
    <property type="entry name" value="INTERMEDIATE FILAMENT"/>
    <property type="match status" value="1"/>
</dbReference>
<proteinExistence type="inferred from homology"/>
<evidence type="ECO:0000256" key="1">
    <source>
        <dbReference type="ARBA" id="ARBA00022744"/>
    </source>
</evidence>
<dbReference type="GO" id="GO:0005882">
    <property type="term" value="C:intermediate filament"/>
    <property type="evidence" value="ECO:0007669"/>
    <property type="project" value="UniProtKB-KW"/>
</dbReference>
<feature type="region of interest" description="Disordered" evidence="6">
    <location>
        <begin position="1"/>
        <end position="56"/>
    </location>
</feature>
<dbReference type="PROSITE" id="PS00226">
    <property type="entry name" value="IF_ROD_1"/>
    <property type="match status" value="1"/>
</dbReference>
<dbReference type="Ensembl" id="ENSPNAT00000072792.1">
    <property type="protein sequence ID" value="ENSPNAP00000055508.1"/>
    <property type="gene ID" value="ENSPNAG00000001937.2"/>
</dbReference>
<dbReference type="FunFam" id="1.20.5.1160:FF:000002">
    <property type="entry name" value="Type I keratin 10"/>
    <property type="match status" value="1"/>
</dbReference>
<dbReference type="Proteomes" id="UP001501920">
    <property type="component" value="Chromosome 15"/>
</dbReference>
<feature type="compositionally biased region" description="Low complexity" evidence="6">
    <location>
        <begin position="430"/>
        <end position="442"/>
    </location>
</feature>
<dbReference type="Gene3D" id="1.20.5.170">
    <property type="match status" value="1"/>
</dbReference>
<keyword evidence="3 5" id="KW-0175">Coiled coil</keyword>
<dbReference type="GO" id="GO:0005198">
    <property type="term" value="F:structural molecule activity"/>
    <property type="evidence" value="ECO:0007669"/>
    <property type="project" value="InterPro"/>
</dbReference>
<dbReference type="InterPro" id="IPR002957">
    <property type="entry name" value="Keratin_I"/>
</dbReference>
<evidence type="ECO:0000256" key="6">
    <source>
        <dbReference type="SAM" id="MobiDB-lite"/>
    </source>
</evidence>
<feature type="coiled-coil region" evidence="5">
    <location>
        <begin position="208"/>
        <end position="294"/>
    </location>
</feature>
<comment type="similarity">
    <text evidence="4">Belongs to the intermediate filament family.</text>
</comment>
<dbReference type="InterPro" id="IPR039008">
    <property type="entry name" value="IF_rod_dom"/>
</dbReference>
<feature type="region of interest" description="Disordered" evidence="6">
    <location>
        <begin position="416"/>
        <end position="442"/>
    </location>
</feature>
<reference evidence="8" key="3">
    <citation type="submission" date="2025-09" db="UniProtKB">
        <authorList>
            <consortium name="Ensembl"/>
        </authorList>
    </citation>
    <scope>IDENTIFICATION</scope>
</reference>
<feature type="domain" description="IF rod" evidence="7">
    <location>
        <begin position="112"/>
        <end position="423"/>
    </location>
</feature>
<dbReference type="SMART" id="SM01391">
    <property type="entry name" value="Filament"/>
    <property type="match status" value="1"/>
</dbReference>
<feature type="compositionally biased region" description="Low complexity" evidence="6">
    <location>
        <begin position="1"/>
        <end position="30"/>
    </location>
</feature>
<evidence type="ECO:0000313" key="8">
    <source>
        <dbReference type="Ensembl" id="ENSPNAP00000055508.1"/>
    </source>
</evidence>
<reference evidence="8 9" key="1">
    <citation type="submission" date="2020-10" db="EMBL/GenBank/DDBJ databases">
        <title>Pygocentrus nattereri (red-bellied piranha) genome, fPygNat1, primary haplotype.</title>
        <authorList>
            <person name="Myers G."/>
            <person name="Meyer A."/>
            <person name="Karagic N."/>
            <person name="Pippel M."/>
            <person name="Winkler S."/>
            <person name="Tracey A."/>
            <person name="Wood J."/>
            <person name="Formenti G."/>
            <person name="Howe K."/>
            <person name="Fedrigo O."/>
            <person name="Jarvis E.D."/>
        </authorList>
    </citation>
    <scope>NUCLEOTIDE SEQUENCE [LARGE SCALE GENOMIC DNA]</scope>
</reference>
<dbReference type="GeneTree" id="ENSGT00950000182969"/>
<dbReference type="PRINTS" id="PR01248">
    <property type="entry name" value="TYPE1KERATIN"/>
</dbReference>
<keyword evidence="9" id="KW-1185">Reference proteome</keyword>
<dbReference type="InterPro" id="IPR018039">
    <property type="entry name" value="IF_conserved"/>
</dbReference>
<dbReference type="SUPFAM" id="SSF64593">
    <property type="entry name" value="Intermediate filament protein, coiled coil region"/>
    <property type="match status" value="2"/>
</dbReference>
<protein>
    <recommendedName>
        <fullName evidence="7">IF rod domain-containing protein</fullName>
    </recommendedName>
</protein>
<evidence type="ECO:0000256" key="5">
    <source>
        <dbReference type="SAM" id="Coils"/>
    </source>
</evidence>
<keyword evidence="2 4" id="KW-0403">Intermediate filament</keyword>
<dbReference type="PROSITE" id="PS51842">
    <property type="entry name" value="IF_ROD_2"/>
    <property type="match status" value="1"/>
</dbReference>
<evidence type="ECO:0000313" key="9">
    <source>
        <dbReference type="Proteomes" id="UP001501920"/>
    </source>
</evidence>